<dbReference type="Pfam" id="PF00550">
    <property type="entry name" value="PP-binding"/>
    <property type="match status" value="1"/>
</dbReference>
<protein>
    <recommendedName>
        <fullName evidence="5">D-alanyl carrier protein</fullName>
        <shortName evidence="5">DCP</shortName>
    </recommendedName>
    <alternativeName>
        <fullName evidence="5">D-alanine--poly(phosphoribitol) ligase subunit 2</fullName>
    </alternativeName>
</protein>
<comment type="subcellular location">
    <subcellularLocation>
        <location evidence="5">Cytoplasm</location>
    </subcellularLocation>
</comment>
<evidence type="ECO:0000313" key="10">
    <source>
        <dbReference type="Proteomes" id="UP000516696"/>
    </source>
</evidence>
<dbReference type="Proteomes" id="UP000516696">
    <property type="component" value="Chromosome"/>
</dbReference>
<dbReference type="EMBL" id="JABXJK010000009">
    <property type="protein sequence ID" value="MBA0971641.1"/>
    <property type="molecule type" value="Genomic_DNA"/>
</dbReference>
<keyword evidence="2 5" id="KW-0963">Cytoplasm</keyword>
<evidence type="ECO:0000256" key="4">
    <source>
        <dbReference type="ARBA" id="ARBA00023316"/>
    </source>
</evidence>
<dbReference type="RefSeq" id="WP_081131893.1">
    <property type="nucleotide sequence ID" value="NZ_BSYC01000001.1"/>
</dbReference>
<dbReference type="GeneID" id="93223202"/>
<sequence>MTTKEAVLDILESVTGSDEVKENETIDLFDEGLLDSLGSVQLLVELEGQLGIEFPVSEFDRAEWNTPAKIIEKVDTLQSR</sequence>
<accession>A0A2K3QX92</accession>
<dbReference type="NCBIfam" id="TIGR01688">
    <property type="entry name" value="dltC"/>
    <property type="match status" value="1"/>
</dbReference>
<gene>
    <name evidence="5 7" type="primary">dltC</name>
    <name evidence="9" type="ORF">EGM181_15150</name>
    <name evidence="7" type="ORF">HWH42_03350</name>
    <name evidence="8" type="ORF">QRX88_01445</name>
</gene>
<dbReference type="InterPro" id="IPR036736">
    <property type="entry name" value="ACP-like_sf"/>
</dbReference>
<dbReference type="SUPFAM" id="SSF47336">
    <property type="entry name" value="ACP-like"/>
    <property type="match status" value="1"/>
</dbReference>
<dbReference type="GO" id="GO:0005737">
    <property type="term" value="C:cytoplasm"/>
    <property type="evidence" value="ECO:0007669"/>
    <property type="project" value="UniProtKB-SubCell"/>
</dbReference>
<dbReference type="EMBL" id="CP050485">
    <property type="protein sequence ID" value="QOG28498.1"/>
    <property type="molecule type" value="Genomic_DNA"/>
</dbReference>
<evidence type="ECO:0000313" key="11">
    <source>
        <dbReference type="Proteomes" id="UP000571857"/>
    </source>
</evidence>
<dbReference type="GO" id="GO:0070395">
    <property type="term" value="P:lipoteichoic acid biosynthetic process"/>
    <property type="evidence" value="ECO:0007669"/>
    <property type="project" value="UniProtKB-UniRule"/>
</dbReference>
<comment type="pathway">
    <text evidence="5">Cell wall biogenesis; lipoteichoic acid biosynthesis.</text>
</comment>
<evidence type="ECO:0000313" key="9">
    <source>
        <dbReference type="EMBL" id="QOG28498.1"/>
    </source>
</evidence>
<evidence type="ECO:0000313" key="8">
    <source>
        <dbReference type="EMBL" id="MDL4934377.1"/>
    </source>
</evidence>
<dbReference type="HAMAP" id="MF_00565">
    <property type="entry name" value="DltC"/>
    <property type="match status" value="1"/>
</dbReference>
<dbReference type="GO" id="GO:0016874">
    <property type="term" value="F:ligase activity"/>
    <property type="evidence" value="ECO:0007669"/>
    <property type="project" value="UniProtKB-KW"/>
</dbReference>
<dbReference type="PROSITE" id="PS50075">
    <property type="entry name" value="CARRIER"/>
    <property type="match status" value="1"/>
</dbReference>
<dbReference type="InterPro" id="IPR003230">
    <property type="entry name" value="DltC"/>
</dbReference>
<evidence type="ECO:0000256" key="1">
    <source>
        <dbReference type="ARBA" id="ARBA00022450"/>
    </source>
</evidence>
<dbReference type="Gene3D" id="1.10.1200.10">
    <property type="entry name" value="ACP-like"/>
    <property type="match status" value="1"/>
</dbReference>
<reference evidence="9 10" key="1">
    <citation type="submission" date="2020-03" db="EMBL/GenBank/DDBJ databases">
        <title>Characterization of ganglioside-mimicking enterococci.</title>
        <authorList>
            <person name="Patry R.T."/>
            <person name="Nothaft H."/>
            <person name="Bridger R."/>
            <person name="Shajahan A."/>
            <person name="Huynh S."/>
            <person name="Sanchez S."/>
            <person name="Azadi P."/>
            <person name="Cooper K."/>
            <person name="Miller W.G."/>
            <person name="Parker C.T."/>
            <person name="Wells L."/>
            <person name="Szymanski C.M."/>
        </authorList>
    </citation>
    <scope>NUCLEOTIDE SEQUENCE [LARGE SCALE GENOMIC DNA]</scope>
    <source>
        <strain evidence="9 10">EGM181</strain>
    </source>
</reference>
<evidence type="ECO:0000256" key="3">
    <source>
        <dbReference type="ARBA" id="ARBA00022553"/>
    </source>
</evidence>
<dbReference type="Proteomes" id="UP000571857">
    <property type="component" value="Unassembled WGS sequence"/>
</dbReference>
<reference evidence="8 12" key="3">
    <citation type="submission" date="2023-06" db="EMBL/GenBank/DDBJ databases">
        <title>Acute promotion of culturable opportunistic pathogens and persistent increase of antibiotic resistance following antibiotic exposure in mouse gut microbiota.</title>
        <authorList>
            <person name="Li L."/>
            <person name="Wang B."/>
            <person name="Sun Y."/>
            <person name="Wang M."/>
            <person name="Xu H."/>
        </authorList>
    </citation>
    <scope>NUCLEOTIDE SEQUENCE [LARGE SCALE GENOMIC DNA]</scope>
    <source>
        <strain evidence="8 12">CRI2_2</strain>
    </source>
</reference>
<name>A0A2K3QX92_ENTGA</name>
<keyword evidence="1 5" id="KW-0596">Phosphopantetheine</keyword>
<keyword evidence="7" id="KW-0436">Ligase</keyword>
<dbReference type="InterPro" id="IPR009081">
    <property type="entry name" value="PP-bd_ACP"/>
</dbReference>
<feature type="domain" description="Carrier" evidence="6">
    <location>
        <begin position="1"/>
        <end position="78"/>
    </location>
</feature>
<proteinExistence type="inferred from homology"/>
<evidence type="ECO:0000313" key="12">
    <source>
        <dbReference type="Proteomes" id="UP001241571"/>
    </source>
</evidence>
<dbReference type="GO" id="GO:0036370">
    <property type="term" value="F:D-alanyl carrier activity"/>
    <property type="evidence" value="ECO:0007669"/>
    <property type="project" value="UniProtKB-UniRule"/>
</dbReference>
<keyword evidence="3 5" id="KW-0597">Phosphoprotein</keyword>
<evidence type="ECO:0000313" key="7">
    <source>
        <dbReference type="EMBL" id="MBA0971641.1"/>
    </source>
</evidence>
<organism evidence="7 11">
    <name type="scientific">Enterococcus gallinarum</name>
    <dbReference type="NCBI Taxonomy" id="1353"/>
    <lineage>
        <taxon>Bacteria</taxon>
        <taxon>Bacillati</taxon>
        <taxon>Bacillota</taxon>
        <taxon>Bacilli</taxon>
        <taxon>Lactobacillales</taxon>
        <taxon>Enterococcaceae</taxon>
        <taxon>Enterococcus</taxon>
    </lineage>
</organism>
<dbReference type="AlphaFoldDB" id="A0A2K3QX92"/>
<evidence type="ECO:0000259" key="6">
    <source>
        <dbReference type="PROSITE" id="PS50075"/>
    </source>
</evidence>
<dbReference type="NCBIfam" id="NF003464">
    <property type="entry name" value="PRK05087.1"/>
    <property type="match status" value="1"/>
</dbReference>
<comment type="PTM">
    <text evidence="5">4'-phosphopantetheine is transferred from CoA to a specific serine of apo-DCP.</text>
</comment>
<dbReference type="EMBL" id="JASUBT010000001">
    <property type="protein sequence ID" value="MDL4934377.1"/>
    <property type="molecule type" value="Genomic_DNA"/>
</dbReference>
<comment type="function">
    <text evidence="5">Carrier protein involved in the D-alanylation of lipoteichoic acid (LTA). The loading of thioester-linked D-alanine onto DltC is catalyzed by D-alanine--D-alanyl carrier protein ligase DltA. The DltC-carried D-alanyl group is further transferred to cell membrane phosphatidylglycerol (PG) by forming an ester bond, probably catalyzed by DltD. D-alanylation of LTA plays an important role in modulating the properties of the cell wall in Gram-positive bacteria, influencing the net charge of the cell wall.</text>
</comment>
<comment type="similarity">
    <text evidence="5">Belongs to the DltC family.</text>
</comment>
<dbReference type="Proteomes" id="UP001241571">
    <property type="component" value="Unassembled WGS sequence"/>
</dbReference>
<feature type="modified residue" description="O-(pantetheine 4'-phosphoryl)serine" evidence="5">
    <location>
        <position position="36"/>
    </location>
</feature>
<evidence type="ECO:0000256" key="5">
    <source>
        <dbReference type="HAMAP-Rule" id="MF_00565"/>
    </source>
</evidence>
<reference evidence="7 11" key="2">
    <citation type="submission" date="2020-06" db="EMBL/GenBank/DDBJ databases">
        <title>Crossreactivity between MHC class I-restricted antigens from cancer cells and an enterococcal bacteriophage.</title>
        <authorList>
            <person name="Fluckiger A."/>
            <person name="Daillere R."/>
            <person name="Sassi M."/>
            <person name="Cattoir V."/>
            <person name="Kroemer G."/>
            <person name="Zitvogel L."/>
        </authorList>
    </citation>
    <scope>NUCLEOTIDE SEQUENCE [LARGE SCALE GENOMIC DNA]</scope>
    <source>
        <strain evidence="7 11">EG4</strain>
    </source>
</reference>
<dbReference type="GO" id="GO:0071555">
    <property type="term" value="P:cell wall organization"/>
    <property type="evidence" value="ECO:0007669"/>
    <property type="project" value="UniProtKB-KW"/>
</dbReference>
<keyword evidence="4 5" id="KW-0961">Cell wall biogenesis/degradation</keyword>
<evidence type="ECO:0000256" key="2">
    <source>
        <dbReference type="ARBA" id="ARBA00022490"/>
    </source>
</evidence>